<dbReference type="RefSeq" id="WP_344078379.1">
    <property type="nucleotide sequence ID" value="NZ_BAAALS010000005.1"/>
</dbReference>
<proteinExistence type="predicted"/>
<sequence length="171" mass="18635">MWGRGKKLPAERRPALERDERVLGWARTTDDGTVVTTNRGLWLPGRAERLGWHEIHKATWDNPRLTITPGAPVGDGDGYTIMADQPPIRVSLTDPGDVPSQINTRVTRSVAVSTHHTLAAGGAVRVVGRRVPGVDGVTWHVRYDEGTDAHDPLVVLQTAQLVAEAAYVPTE</sequence>
<evidence type="ECO:0000313" key="2">
    <source>
        <dbReference type="Proteomes" id="UP001500655"/>
    </source>
</evidence>
<comment type="caution">
    <text evidence="1">The sequence shown here is derived from an EMBL/GenBank/DDBJ whole genome shotgun (WGS) entry which is preliminary data.</text>
</comment>
<keyword evidence="2" id="KW-1185">Reference proteome</keyword>
<reference evidence="2" key="1">
    <citation type="journal article" date="2019" name="Int. J. Syst. Evol. Microbiol.">
        <title>The Global Catalogue of Microorganisms (GCM) 10K type strain sequencing project: providing services to taxonomists for standard genome sequencing and annotation.</title>
        <authorList>
            <consortium name="The Broad Institute Genomics Platform"/>
            <consortium name="The Broad Institute Genome Sequencing Center for Infectious Disease"/>
            <person name="Wu L."/>
            <person name="Ma J."/>
        </authorList>
    </citation>
    <scope>NUCLEOTIDE SEQUENCE [LARGE SCALE GENOMIC DNA]</scope>
    <source>
        <strain evidence="2">JCM 13249</strain>
    </source>
</reference>
<protein>
    <submittedName>
        <fullName evidence="1">Uncharacterized protein</fullName>
    </submittedName>
</protein>
<dbReference type="EMBL" id="BAAALS010000005">
    <property type="protein sequence ID" value="GAA1745407.1"/>
    <property type="molecule type" value="Genomic_DNA"/>
</dbReference>
<organism evidence="1 2">
    <name type="scientific">Luedemannella helvata</name>
    <dbReference type="NCBI Taxonomy" id="349315"/>
    <lineage>
        <taxon>Bacteria</taxon>
        <taxon>Bacillati</taxon>
        <taxon>Actinomycetota</taxon>
        <taxon>Actinomycetes</taxon>
        <taxon>Micromonosporales</taxon>
        <taxon>Micromonosporaceae</taxon>
        <taxon>Luedemannella</taxon>
    </lineage>
</organism>
<gene>
    <name evidence="1" type="ORF">GCM10009681_15430</name>
</gene>
<dbReference type="Proteomes" id="UP001500655">
    <property type="component" value="Unassembled WGS sequence"/>
</dbReference>
<evidence type="ECO:0000313" key="1">
    <source>
        <dbReference type="EMBL" id="GAA1745407.1"/>
    </source>
</evidence>
<accession>A0ABP4W203</accession>
<name>A0ABP4W203_9ACTN</name>